<dbReference type="InterPro" id="IPR041800">
    <property type="entry name" value="ASCC2_CUE"/>
</dbReference>
<gene>
    <name evidence="3" type="ORF">FCM35_KLT02091</name>
</gene>
<dbReference type="PANTHER" id="PTHR21494">
    <property type="entry name" value="ACTIVATING SIGNAL COINTEGRATOR 1 COMPLEX SUBUNIT 2 ASC-1 COMPLEX SUBUNIT P100"/>
    <property type="match status" value="1"/>
</dbReference>
<dbReference type="GO" id="GO:0043130">
    <property type="term" value="F:ubiquitin binding"/>
    <property type="evidence" value="ECO:0007669"/>
    <property type="project" value="InterPro"/>
</dbReference>
<dbReference type="AlphaFoldDB" id="A0A833QZK3"/>
<feature type="region of interest" description="Disordered" evidence="1">
    <location>
        <begin position="753"/>
        <end position="802"/>
    </location>
</feature>
<keyword evidence="4" id="KW-1185">Reference proteome</keyword>
<feature type="domain" description="CUE" evidence="2">
    <location>
        <begin position="485"/>
        <end position="528"/>
    </location>
</feature>
<feature type="region of interest" description="Disordered" evidence="1">
    <location>
        <begin position="1"/>
        <end position="53"/>
    </location>
</feature>
<organism evidence="3 4">
    <name type="scientific">Carex littledalei</name>
    <dbReference type="NCBI Taxonomy" id="544730"/>
    <lineage>
        <taxon>Eukaryota</taxon>
        <taxon>Viridiplantae</taxon>
        <taxon>Streptophyta</taxon>
        <taxon>Embryophyta</taxon>
        <taxon>Tracheophyta</taxon>
        <taxon>Spermatophyta</taxon>
        <taxon>Magnoliopsida</taxon>
        <taxon>Liliopsida</taxon>
        <taxon>Poales</taxon>
        <taxon>Cyperaceae</taxon>
        <taxon>Cyperoideae</taxon>
        <taxon>Cariceae</taxon>
        <taxon>Carex</taxon>
        <taxon>Carex subgen. Euthyceras</taxon>
    </lineage>
</organism>
<feature type="compositionally biased region" description="Low complexity" evidence="1">
    <location>
        <begin position="37"/>
        <end position="50"/>
    </location>
</feature>
<accession>A0A833QZK3</accession>
<dbReference type="CDD" id="cd14364">
    <property type="entry name" value="CUE_ASCC2"/>
    <property type="match status" value="1"/>
</dbReference>
<dbReference type="Gene3D" id="1.10.8.10">
    <property type="entry name" value="DNA helicase RuvA subunit, C-terminal domain"/>
    <property type="match status" value="1"/>
</dbReference>
<reference evidence="3" key="1">
    <citation type="submission" date="2020-01" db="EMBL/GenBank/DDBJ databases">
        <title>Genome sequence of Kobresia littledalei, the first chromosome-level genome in the family Cyperaceae.</title>
        <authorList>
            <person name="Qu G."/>
        </authorList>
    </citation>
    <scope>NUCLEOTIDE SEQUENCE</scope>
    <source>
        <strain evidence="3">C.B.Clarke</strain>
        <tissue evidence="3">Leaf</tissue>
    </source>
</reference>
<dbReference type="OrthoDB" id="5577209at2759"/>
<feature type="region of interest" description="Disordered" evidence="1">
    <location>
        <begin position="589"/>
        <end position="609"/>
    </location>
</feature>
<protein>
    <submittedName>
        <fullName evidence="3">Activating signal cointegrator 1 complex subunit 2</fullName>
    </submittedName>
</protein>
<dbReference type="EMBL" id="SWLB01000011">
    <property type="protein sequence ID" value="KAF3332514.1"/>
    <property type="molecule type" value="Genomic_DNA"/>
</dbReference>
<feature type="compositionally biased region" description="Polar residues" evidence="1">
    <location>
        <begin position="21"/>
        <end position="36"/>
    </location>
</feature>
<name>A0A833QZK3_9POAL</name>
<evidence type="ECO:0000313" key="4">
    <source>
        <dbReference type="Proteomes" id="UP000623129"/>
    </source>
</evidence>
<feature type="compositionally biased region" description="Low complexity" evidence="1">
    <location>
        <begin position="673"/>
        <end position="688"/>
    </location>
</feature>
<dbReference type="Pfam" id="PF02845">
    <property type="entry name" value="CUE"/>
    <property type="match status" value="1"/>
</dbReference>
<dbReference type="SMART" id="SM00546">
    <property type="entry name" value="CUE"/>
    <property type="match status" value="1"/>
</dbReference>
<evidence type="ECO:0000259" key="2">
    <source>
        <dbReference type="PROSITE" id="PS51140"/>
    </source>
</evidence>
<dbReference type="SUPFAM" id="SSF46934">
    <property type="entry name" value="UBA-like"/>
    <property type="match status" value="1"/>
</dbReference>
<comment type="caution">
    <text evidence="3">The sequence shown here is derived from an EMBL/GenBank/DDBJ whole genome shotgun (WGS) entry which is preliminary data.</text>
</comment>
<feature type="region of interest" description="Disordered" evidence="1">
    <location>
        <begin position="669"/>
        <end position="695"/>
    </location>
</feature>
<dbReference type="PROSITE" id="PS51140">
    <property type="entry name" value="CUE"/>
    <property type="match status" value="1"/>
</dbReference>
<dbReference type="Proteomes" id="UP000623129">
    <property type="component" value="Unassembled WGS sequence"/>
</dbReference>
<dbReference type="InterPro" id="IPR003892">
    <property type="entry name" value="CUE"/>
</dbReference>
<dbReference type="InterPro" id="IPR009060">
    <property type="entry name" value="UBA-like_sf"/>
</dbReference>
<proteinExistence type="predicted"/>
<dbReference type="InterPro" id="IPR052586">
    <property type="entry name" value="ASCC2"/>
</dbReference>
<dbReference type="PANTHER" id="PTHR21494:SF0">
    <property type="entry name" value="ACTIVATING SIGNAL COINTEGRATOR 1 COMPLEX SUBUNIT 2"/>
    <property type="match status" value="1"/>
</dbReference>
<sequence length="802" mass="88153">MSYSSRQARPSHRNQMRYVPKTSSDTNPQTPLTTALRSSAPAPAVSSSRPDTNASDENFVVYLPHDEAVASGLGPEAGGLDAVESQAVVDLLNDELTRLLKLKLRDFWKEVARNSSLHAFLDSYLKSRYRWYDLPHRGPKQTVAGVVVGETNICRRVFMVLYRISSNKDPGVVSSASLSMKEHTALLQEKKLLDLPKLLDICAIYGHDNAELTSSLVMNAIKAQKTSSADISSVASQFLSIVHTMHDRCITSLEMLSSSKSQDINGFNQLHKDFLEVLDFINDAIVTLDAFVEAYRPASLSFCASFEMSYGMDELLNTLARLHDSLLPSLLQSFKIISSSTSDEDFLLSIKILSKRIVKFGWVLLDYCYLNDLLPQDELHVTAAMLPAKVEDPLIRGEILLQKLKEINGEASYAFHENLNCKTFLQSLQKDFNLLTRVNSLYSNGWIYLEAAHLQYLSQLTGSSHTFTPQTTLSVEPEKAEEAVMLESKISQIKDLFPDYGKGFLTACLEIYDYNPEHVIQHILEGTLHKDLSSLDTSLEEIHPRNSTPSTNRKDKGKAVLVQETDSRGSVPAKSDLKMKGIIIENSSSSSSSVSKAPMQGRFTRKSADVVPDAAVLDSEKDKMQIKSAVLAAENEYGNEKEYDDEYDDSFDELGLSIVESSYEETEKIDNVASSDSSSGSSSAARGSSNKKPQYYVKDGKNYSYKVAGSVAVGNAKEAALVNQVQRETIHGLGRGGNLPLGAVKELAGSQVEGDDLGTDTAADGFGRGRGRGRGGGGRRGGRNNYRKDQAMKKHFAGLGAH</sequence>
<evidence type="ECO:0000256" key="1">
    <source>
        <dbReference type="SAM" id="MobiDB-lite"/>
    </source>
</evidence>
<evidence type="ECO:0000313" key="3">
    <source>
        <dbReference type="EMBL" id="KAF3332514.1"/>
    </source>
</evidence>